<reference evidence="3" key="1">
    <citation type="submission" date="2020-10" db="EMBL/GenBank/DDBJ databases">
        <authorList>
            <person name="Gilroy R."/>
        </authorList>
    </citation>
    <scope>NUCLEOTIDE SEQUENCE</scope>
    <source>
        <strain evidence="3">F1-3629</strain>
    </source>
</reference>
<dbReference type="InterPro" id="IPR019734">
    <property type="entry name" value="TPR_rpt"/>
</dbReference>
<dbReference type="SMART" id="SM00028">
    <property type="entry name" value="TPR"/>
    <property type="match status" value="2"/>
</dbReference>
<dbReference type="SUPFAM" id="SSF48452">
    <property type="entry name" value="TPR-like"/>
    <property type="match status" value="1"/>
</dbReference>
<proteinExistence type="predicted"/>
<evidence type="ECO:0000256" key="2">
    <source>
        <dbReference type="SAM" id="Phobius"/>
    </source>
</evidence>
<dbReference type="Pfam" id="PF13181">
    <property type="entry name" value="TPR_8"/>
    <property type="match status" value="1"/>
</dbReference>
<feature type="transmembrane region" description="Helical" evidence="2">
    <location>
        <begin position="33"/>
        <end position="52"/>
    </location>
</feature>
<dbReference type="PROSITE" id="PS50005">
    <property type="entry name" value="TPR"/>
    <property type="match status" value="2"/>
</dbReference>
<dbReference type="EMBL" id="JADIMJ010000103">
    <property type="protein sequence ID" value="MBO8454436.1"/>
    <property type="molecule type" value="Genomic_DNA"/>
</dbReference>
<dbReference type="AlphaFoldDB" id="A0A940DNK5"/>
<keyword evidence="2" id="KW-0472">Membrane</keyword>
<keyword evidence="2" id="KW-0812">Transmembrane</keyword>
<evidence type="ECO:0000313" key="3">
    <source>
        <dbReference type="EMBL" id="MBO8454436.1"/>
    </source>
</evidence>
<dbReference type="Pfam" id="PF13174">
    <property type="entry name" value="TPR_6"/>
    <property type="match status" value="1"/>
</dbReference>
<keyword evidence="2" id="KW-1133">Transmembrane helix</keyword>
<evidence type="ECO:0000313" key="4">
    <source>
        <dbReference type="Proteomes" id="UP000771749"/>
    </source>
</evidence>
<comment type="caution">
    <text evidence="3">The sequence shown here is derived from an EMBL/GenBank/DDBJ whole genome shotgun (WGS) entry which is preliminary data.</text>
</comment>
<dbReference type="Gene3D" id="1.25.40.10">
    <property type="entry name" value="Tetratricopeptide repeat domain"/>
    <property type="match status" value="1"/>
</dbReference>
<feature type="repeat" description="TPR" evidence="1">
    <location>
        <begin position="141"/>
        <end position="174"/>
    </location>
</feature>
<dbReference type="InterPro" id="IPR011990">
    <property type="entry name" value="TPR-like_helical_dom_sf"/>
</dbReference>
<gene>
    <name evidence="3" type="ORF">IAC07_06940</name>
</gene>
<protein>
    <submittedName>
        <fullName evidence="3">Tetratricopeptide repeat protein</fullName>
    </submittedName>
</protein>
<dbReference type="Proteomes" id="UP000771749">
    <property type="component" value="Unassembled WGS sequence"/>
</dbReference>
<accession>A0A940DNK5</accession>
<keyword evidence="1" id="KW-0802">TPR repeat</keyword>
<sequence>MANNTEKERAKENTEAVVDAVSKTELFFSDNKLILTVIVAVLIVAGLGFFFWHKYSYLPMKAEAQEQMYPAEASFRAEEYELALNGDGNVLGFSQIIDEYGAKAGKAVYLYAGICELQLGNYNEAIGYLTSYKGKDQILLARANACIGDAYTGLNDYTRAAEYFMKAAKISDNMFSATYLLKAGMTYEELGQYGQALAAYKEIKDRYPQSMEGYDIDKYISRIENMPKAE</sequence>
<feature type="repeat" description="TPR" evidence="1">
    <location>
        <begin position="177"/>
        <end position="210"/>
    </location>
</feature>
<name>A0A940DNK5_9BACT</name>
<organism evidence="3 4">
    <name type="scientific">Candidatus Cryptobacteroides gallistercoris</name>
    <dbReference type="NCBI Taxonomy" id="2840765"/>
    <lineage>
        <taxon>Bacteria</taxon>
        <taxon>Pseudomonadati</taxon>
        <taxon>Bacteroidota</taxon>
        <taxon>Bacteroidia</taxon>
        <taxon>Bacteroidales</taxon>
        <taxon>Candidatus Cryptobacteroides</taxon>
    </lineage>
</organism>
<evidence type="ECO:0000256" key="1">
    <source>
        <dbReference type="PROSITE-ProRule" id="PRU00339"/>
    </source>
</evidence>
<reference evidence="3" key="2">
    <citation type="journal article" date="2021" name="PeerJ">
        <title>Extensive microbial diversity within the chicken gut microbiome revealed by metagenomics and culture.</title>
        <authorList>
            <person name="Gilroy R."/>
            <person name="Ravi A."/>
            <person name="Getino M."/>
            <person name="Pursley I."/>
            <person name="Horton D.L."/>
            <person name="Alikhan N.F."/>
            <person name="Baker D."/>
            <person name="Gharbi K."/>
            <person name="Hall N."/>
            <person name="Watson M."/>
            <person name="Adriaenssens E.M."/>
            <person name="Foster-Nyarko E."/>
            <person name="Jarju S."/>
            <person name="Secka A."/>
            <person name="Antonio M."/>
            <person name="Oren A."/>
            <person name="Chaudhuri R.R."/>
            <person name="La Ragione R."/>
            <person name="Hildebrand F."/>
            <person name="Pallen M.J."/>
        </authorList>
    </citation>
    <scope>NUCLEOTIDE SEQUENCE</scope>
    <source>
        <strain evidence="3">F1-3629</strain>
    </source>
</reference>